<keyword evidence="3" id="KW-1185">Reference proteome</keyword>
<organism evidence="2 3">
    <name type="scientific">Cyphellophora attinorum</name>
    <dbReference type="NCBI Taxonomy" id="1664694"/>
    <lineage>
        <taxon>Eukaryota</taxon>
        <taxon>Fungi</taxon>
        <taxon>Dikarya</taxon>
        <taxon>Ascomycota</taxon>
        <taxon>Pezizomycotina</taxon>
        <taxon>Eurotiomycetes</taxon>
        <taxon>Chaetothyriomycetidae</taxon>
        <taxon>Chaetothyriales</taxon>
        <taxon>Cyphellophoraceae</taxon>
        <taxon>Cyphellophora</taxon>
    </lineage>
</organism>
<evidence type="ECO:0000256" key="1">
    <source>
        <dbReference type="SAM" id="MobiDB-lite"/>
    </source>
</evidence>
<evidence type="ECO:0000313" key="3">
    <source>
        <dbReference type="Proteomes" id="UP000038010"/>
    </source>
</evidence>
<evidence type="ECO:0000313" key="2">
    <source>
        <dbReference type="EMBL" id="KPI38207.1"/>
    </source>
</evidence>
<dbReference type="VEuPathDB" id="FungiDB:AB675_1148"/>
<gene>
    <name evidence="2" type="ORF">AB675_1148</name>
</gene>
<comment type="caution">
    <text evidence="2">The sequence shown here is derived from an EMBL/GenBank/DDBJ whole genome shotgun (WGS) entry which is preliminary data.</text>
</comment>
<feature type="compositionally biased region" description="Acidic residues" evidence="1">
    <location>
        <begin position="119"/>
        <end position="128"/>
    </location>
</feature>
<dbReference type="RefSeq" id="XP_017998170.1">
    <property type="nucleotide sequence ID" value="XM_018140341.1"/>
</dbReference>
<accession>A0A0N1NZD6</accession>
<protein>
    <submittedName>
        <fullName evidence="2">Uncharacterized protein</fullName>
    </submittedName>
</protein>
<reference evidence="2 3" key="1">
    <citation type="submission" date="2015-06" db="EMBL/GenBank/DDBJ databases">
        <title>Draft genome of the ant-associated black yeast Phialophora attae CBS 131958.</title>
        <authorList>
            <person name="Moreno L.F."/>
            <person name="Stielow B.J."/>
            <person name="de Hoog S."/>
            <person name="Vicente V.A."/>
            <person name="Weiss V.A."/>
            <person name="de Vries M."/>
            <person name="Cruz L.M."/>
            <person name="Souza E.M."/>
        </authorList>
    </citation>
    <scope>NUCLEOTIDE SEQUENCE [LARGE SCALE GENOMIC DNA]</scope>
    <source>
        <strain evidence="2 3">CBS 131958</strain>
    </source>
</reference>
<sequence length="210" mass="22870">MPPKKASVSTGGEGTLTPRNIAVLCAGLRKLEGIKVNWGEVGKEPEVNIGLARNAQTAFRDALKKMGHDMKGGMGGARIFRISDEEEAPAATPKQAVKSGKATESGESENSKSVNSNGGEDEAEDKDDSDSKTPTKKRKMDADEATSVLARRSPRLRTMHEHQRQDWISNGSSSFLSEDEQGMSHRAETWIVSQREEVNENLTPKSMFAL</sequence>
<feature type="region of interest" description="Disordered" evidence="1">
    <location>
        <begin position="86"/>
        <end position="181"/>
    </location>
</feature>
<dbReference type="Proteomes" id="UP000038010">
    <property type="component" value="Unassembled WGS sequence"/>
</dbReference>
<dbReference type="AlphaFoldDB" id="A0A0N1NZD6"/>
<proteinExistence type="predicted"/>
<dbReference type="EMBL" id="LFJN01000020">
    <property type="protein sequence ID" value="KPI38207.1"/>
    <property type="molecule type" value="Genomic_DNA"/>
</dbReference>
<dbReference type="GeneID" id="28732211"/>
<name>A0A0N1NZD6_9EURO</name>
<feature type="compositionally biased region" description="Polar residues" evidence="1">
    <location>
        <begin position="166"/>
        <end position="176"/>
    </location>
</feature>